<dbReference type="SUPFAM" id="SSF50969">
    <property type="entry name" value="YVTN repeat-like/Quinoprotein amine dehydrogenase"/>
    <property type="match status" value="1"/>
</dbReference>
<dbReference type="RefSeq" id="WP_144049801.1">
    <property type="nucleotide sequence ID" value="NZ_QWJV01000517.1"/>
</dbReference>
<name>A0A658IE40_SALNE</name>
<reference evidence="1" key="1">
    <citation type="submission" date="2018-08" db="EMBL/GenBank/DDBJ databases">
        <title>Whole genome sequencing of Salmonella enterica serotype newport.</title>
        <authorList>
            <person name="Bell R."/>
        </authorList>
    </citation>
    <scope>NUCLEOTIDE SEQUENCE [LARGE SCALE GENOMIC DNA]</scope>
    <source>
        <strain evidence="1">CFSAN000835</strain>
    </source>
</reference>
<proteinExistence type="predicted"/>
<evidence type="ECO:0000313" key="1">
    <source>
        <dbReference type="EMBL" id="RIQ10778.1"/>
    </source>
</evidence>
<gene>
    <name evidence="1" type="ORF">DLN06_28155</name>
</gene>
<comment type="caution">
    <text evidence="1">The sequence shown here is derived from an EMBL/GenBank/DDBJ whole genome shotgun (WGS) entry which is preliminary data.</text>
</comment>
<protein>
    <submittedName>
        <fullName evidence="1">Uncharacterized protein</fullName>
    </submittedName>
</protein>
<dbReference type="InterPro" id="IPR015943">
    <property type="entry name" value="WD40/YVTN_repeat-like_dom_sf"/>
</dbReference>
<accession>A0A658IE40</accession>
<sequence length="158" mass="17211">MQKITKYNSSGTEVWQTKAFPGLVAALISNDKIIAGANDLYEISLSDGAISKSLYASKPENGDARYMALVKGDNLVYAASFSKLENIKPNQIKYDNVYVIEKGKAAKGFSTVTNNKTVGVGSTSLIVNPERKELYTANFNDNTISVINIKNKADLSIY</sequence>
<dbReference type="InterPro" id="IPR011044">
    <property type="entry name" value="Quino_amine_DH_bsu"/>
</dbReference>
<organism evidence="1">
    <name type="scientific">Salmonella enterica subsp. enterica serovar Newport str. CFSAN000835</name>
    <dbReference type="NCBI Taxonomy" id="1299174"/>
    <lineage>
        <taxon>Bacteria</taxon>
        <taxon>Pseudomonadati</taxon>
        <taxon>Pseudomonadota</taxon>
        <taxon>Gammaproteobacteria</taxon>
        <taxon>Enterobacterales</taxon>
        <taxon>Enterobacteriaceae</taxon>
        <taxon>Salmonella</taxon>
    </lineage>
</organism>
<dbReference type="AlphaFoldDB" id="A0A658IE40"/>
<dbReference type="EMBL" id="QWJV01000517">
    <property type="protein sequence ID" value="RIQ10778.1"/>
    <property type="molecule type" value="Genomic_DNA"/>
</dbReference>
<dbReference type="InterPro" id="IPR019405">
    <property type="entry name" value="Lactonase_7-beta_prop"/>
</dbReference>
<dbReference type="Proteomes" id="UP000839534">
    <property type="component" value="Unassembled WGS sequence"/>
</dbReference>
<feature type="non-terminal residue" evidence="1">
    <location>
        <position position="158"/>
    </location>
</feature>
<dbReference type="Gene3D" id="2.130.10.10">
    <property type="entry name" value="YVTN repeat-like/Quinoprotein amine dehydrogenase"/>
    <property type="match status" value="1"/>
</dbReference>
<dbReference type="Pfam" id="PF10282">
    <property type="entry name" value="Lactonase"/>
    <property type="match status" value="1"/>
</dbReference>